<reference evidence="2" key="1">
    <citation type="submission" date="2019-07" db="EMBL/GenBank/DDBJ databases">
        <authorList>
            <person name="Weber M."/>
            <person name="Kostadinov I."/>
            <person name="Kostadinov D I."/>
        </authorList>
    </citation>
    <scope>NUCLEOTIDE SEQUENCE</scope>
    <source>
        <strain evidence="2">Gfbio:sag-sample-m06:053724c1-46a9-4a36-b237-ea2bf867836b</strain>
    </source>
</reference>
<gene>
    <name evidence="2" type="ORF">JTBM06_V1_50023</name>
</gene>
<evidence type="ECO:0000313" key="2">
    <source>
        <dbReference type="EMBL" id="VUX55584.1"/>
    </source>
</evidence>
<evidence type="ECO:0000256" key="1">
    <source>
        <dbReference type="SAM" id="MobiDB-lite"/>
    </source>
</evidence>
<dbReference type="EMBL" id="LR633967">
    <property type="protein sequence ID" value="VUX55584.1"/>
    <property type="molecule type" value="Genomic_DNA"/>
</dbReference>
<feature type="compositionally biased region" description="Basic and acidic residues" evidence="1">
    <location>
        <begin position="1"/>
        <end position="17"/>
    </location>
</feature>
<organism evidence="2">
    <name type="scientific">uncultured Woeseiaceae bacterium</name>
    <dbReference type="NCBI Taxonomy" id="1983305"/>
    <lineage>
        <taxon>Bacteria</taxon>
        <taxon>Pseudomonadati</taxon>
        <taxon>Pseudomonadota</taxon>
        <taxon>Gammaproteobacteria</taxon>
        <taxon>Woeseiales</taxon>
        <taxon>Woeseiaceae</taxon>
        <taxon>environmental samples</taxon>
    </lineage>
</organism>
<sequence length="72" mass="8288">MKMADKDDLREEYRSSDLGKGSQGKHYDDYHKDANIVVLDPDVAKAFPDSRSVNQALRTYLQDHPQHKPEES</sequence>
<proteinExistence type="predicted"/>
<feature type="region of interest" description="Disordered" evidence="1">
    <location>
        <begin position="1"/>
        <end position="28"/>
    </location>
</feature>
<dbReference type="AlphaFoldDB" id="A0A7D9H3K9"/>
<accession>A0A7D9H3K9</accession>
<protein>
    <submittedName>
        <fullName evidence="2">Uncharacterized protein</fullName>
    </submittedName>
</protein>
<name>A0A7D9H3K9_9GAMM</name>